<gene>
    <name evidence="1" type="ORF">VTJ49DRAFT_2731</name>
</gene>
<evidence type="ECO:0000313" key="2">
    <source>
        <dbReference type="Proteomes" id="UP001583172"/>
    </source>
</evidence>
<reference evidence="1 2" key="1">
    <citation type="journal article" date="2024" name="Commun. Biol.">
        <title>Comparative genomic analysis of thermophilic fungi reveals convergent evolutionary adaptations and gene losses.</title>
        <authorList>
            <person name="Steindorff A.S."/>
            <person name="Aguilar-Pontes M.V."/>
            <person name="Robinson A.J."/>
            <person name="Andreopoulos B."/>
            <person name="LaButti K."/>
            <person name="Kuo A."/>
            <person name="Mondo S."/>
            <person name="Riley R."/>
            <person name="Otillar R."/>
            <person name="Haridas S."/>
            <person name="Lipzen A."/>
            <person name="Grimwood J."/>
            <person name="Schmutz J."/>
            <person name="Clum A."/>
            <person name="Reid I.D."/>
            <person name="Moisan M.C."/>
            <person name="Butler G."/>
            <person name="Nguyen T.T.M."/>
            <person name="Dewar K."/>
            <person name="Conant G."/>
            <person name="Drula E."/>
            <person name="Henrissat B."/>
            <person name="Hansel C."/>
            <person name="Singer S."/>
            <person name="Hutchinson M.I."/>
            <person name="de Vries R.P."/>
            <person name="Natvig D.O."/>
            <person name="Powell A.J."/>
            <person name="Tsang A."/>
            <person name="Grigoriev I.V."/>
        </authorList>
    </citation>
    <scope>NUCLEOTIDE SEQUENCE [LARGE SCALE GENOMIC DNA]</scope>
    <source>
        <strain evidence="1 2">CBS 620.91</strain>
    </source>
</reference>
<name>A0ABR3VMP9_HUMIN</name>
<keyword evidence="2" id="KW-1185">Reference proteome</keyword>
<comment type="caution">
    <text evidence="1">The sequence shown here is derived from an EMBL/GenBank/DDBJ whole genome shotgun (WGS) entry which is preliminary data.</text>
</comment>
<dbReference type="Proteomes" id="UP001583172">
    <property type="component" value="Unassembled WGS sequence"/>
</dbReference>
<proteinExistence type="predicted"/>
<protein>
    <submittedName>
        <fullName evidence="1">Uncharacterized protein</fullName>
    </submittedName>
</protein>
<sequence length="234" mass="26824">MIYEHVFPASDLPIVTFKVERRPGDDDRPRIKPTFQKPPHWLALLYTCRQTYIETIPFVMFSPVKFGGLRLSPEEQLDEVQCFLETIGRPSAAFLTFIRLGFPELQLIRGGVDAENNPQNNAEGEIRGVELARADLDVLRVLQEHCPRLRYVGFVVYLKAYLNLLTAWTTMNQGVWDDVKRAMARVDAELQKFPLLLRADVVMGKCSSLKKNPDAIGYELYTVMNSFTWRLLGT</sequence>
<accession>A0ABR3VMP9</accession>
<evidence type="ECO:0000313" key="1">
    <source>
        <dbReference type="EMBL" id="KAL1843180.1"/>
    </source>
</evidence>
<organism evidence="1 2">
    <name type="scientific">Humicola insolens</name>
    <name type="common">Soft-rot fungus</name>
    <dbReference type="NCBI Taxonomy" id="85995"/>
    <lineage>
        <taxon>Eukaryota</taxon>
        <taxon>Fungi</taxon>
        <taxon>Dikarya</taxon>
        <taxon>Ascomycota</taxon>
        <taxon>Pezizomycotina</taxon>
        <taxon>Sordariomycetes</taxon>
        <taxon>Sordariomycetidae</taxon>
        <taxon>Sordariales</taxon>
        <taxon>Chaetomiaceae</taxon>
        <taxon>Mycothermus</taxon>
    </lineage>
</organism>
<dbReference type="EMBL" id="JAZGSY010000022">
    <property type="protein sequence ID" value="KAL1843180.1"/>
    <property type="molecule type" value="Genomic_DNA"/>
</dbReference>